<dbReference type="RefSeq" id="WP_208250178.1">
    <property type="nucleotide sequence ID" value="NZ_JAGEPF010000032.1"/>
</dbReference>
<name>A0ABS3S4T0_9ACTN</name>
<accession>A0ABS3S4T0</accession>
<dbReference type="Proteomes" id="UP000680206">
    <property type="component" value="Unassembled WGS sequence"/>
</dbReference>
<dbReference type="EMBL" id="JAGEPF010000032">
    <property type="protein sequence ID" value="MBO2464007.1"/>
    <property type="molecule type" value="Genomic_DNA"/>
</dbReference>
<reference evidence="1 2" key="1">
    <citation type="submission" date="2021-03" db="EMBL/GenBank/DDBJ databases">
        <title>Actinomadura violae sp. nov., isolated from lichen in Thailand.</title>
        <authorList>
            <person name="Kanchanasin P."/>
            <person name="Saeng-In P."/>
            <person name="Phongsopitanun W."/>
            <person name="Yuki M."/>
            <person name="Kudo T."/>
            <person name="Ohkuma M."/>
            <person name="Tanasupawat S."/>
        </authorList>
    </citation>
    <scope>NUCLEOTIDE SEQUENCE [LARGE SCALE GENOMIC DNA]</scope>
    <source>
        <strain evidence="1 2">LCR2-06</strain>
    </source>
</reference>
<keyword evidence="2" id="KW-1185">Reference proteome</keyword>
<organism evidence="1 2">
    <name type="scientific">Actinomadura violacea</name>
    <dbReference type="NCBI Taxonomy" id="2819934"/>
    <lineage>
        <taxon>Bacteria</taxon>
        <taxon>Bacillati</taxon>
        <taxon>Actinomycetota</taxon>
        <taxon>Actinomycetes</taxon>
        <taxon>Streptosporangiales</taxon>
        <taxon>Thermomonosporaceae</taxon>
        <taxon>Actinomadura</taxon>
    </lineage>
</organism>
<comment type="caution">
    <text evidence="1">The sequence shown here is derived from an EMBL/GenBank/DDBJ whole genome shotgun (WGS) entry which is preliminary data.</text>
</comment>
<proteinExistence type="predicted"/>
<evidence type="ECO:0000313" key="1">
    <source>
        <dbReference type="EMBL" id="MBO2464007.1"/>
    </source>
</evidence>
<protein>
    <submittedName>
        <fullName evidence="1">Uncharacterized protein</fullName>
    </submittedName>
</protein>
<gene>
    <name evidence="1" type="ORF">J4709_41205</name>
</gene>
<sequence length="105" mass="11078">MEQRGWTCELVADAGDTVLRARPPGAGGGESGDDEPCVVEIVIRDRGQGEYFAYKRSAHRLICSTDELEKAVRALELVYAGNPPPPPAVPPGLAAFAAAMANESP</sequence>
<evidence type="ECO:0000313" key="2">
    <source>
        <dbReference type="Proteomes" id="UP000680206"/>
    </source>
</evidence>